<evidence type="ECO:0000313" key="3">
    <source>
        <dbReference type="EMBL" id="KAF9485336.1"/>
    </source>
</evidence>
<dbReference type="GO" id="GO:0070822">
    <property type="term" value="C:Sin3-type complex"/>
    <property type="evidence" value="ECO:0007669"/>
    <property type="project" value="TreeGrafter"/>
</dbReference>
<feature type="domain" description="STB6-like N-terminal" evidence="2">
    <location>
        <begin position="17"/>
        <end position="130"/>
    </location>
</feature>
<feature type="region of interest" description="Disordered" evidence="1">
    <location>
        <begin position="429"/>
        <end position="491"/>
    </location>
</feature>
<dbReference type="EMBL" id="MU155136">
    <property type="protein sequence ID" value="KAF9485336.1"/>
    <property type="molecule type" value="Genomic_DNA"/>
</dbReference>
<feature type="compositionally biased region" description="Low complexity" evidence="1">
    <location>
        <begin position="698"/>
        <end position="709"/>
    </location>
</feature>
<dbReference type="OrthoDB" id="19806at2759"/>
<dbReference type="InterPro" id="IPR038919">
    <property type="entry name" value="STB2/STB2"/>
</dbReference>
<organism evidence="3 4">
    <name type="scientific">Pholiota conissans</name>
    <dbReference type="NCBI Taxonomy" id="109636"/>
    <lineage>
        <taxon>Eukaryota</taxon>
        <taxon>Fungi</taxon>
        <taxon>Dikarya</taxon>
        <taxon>Basidiomycota</taxon>
        <taxon>Agaricomycotina</taxon>
        <taxon>Agaricomycetes</taxon>
        <taxon>Agaricomycetidae</taxon>
        <taxon>Agaricales</taxon>
        <taxon>Agaricineae</taxon>
        <taxon>Strophariaceae</taxon>
        <taxon>Pholiota</taxon>
    </lineage>
</organism>
<dbReference type="InterPro" id="IPR059025">
    <property type="entry name" value="STB6_N"/>
</dbReference>
<feature type="region of interest" description="Disordered" evidence="1">
    <location>
        <begin position="736"/>
        <end position="869"/>
    </location>
</feature>
<feature type="compositionally biased region" description="Basic and acidic residues" evidence="1">
    <location>
        <begin position="637"/>
        <end position="654"/>
    </location>
</feature>
<feature type="region of interest" description="Disordered" evidence="1">
    <location>
        <begin position="551"/>
        <end position="572"/>
    </location>
</feature>
<dbReference type="Pfam" id="PF25995">
    <property type="entry name" value="STB6_N"/>
    <property type="match status" value="1"/>
</dbReference>
<proteinExistence type="predicted"/>
<accession>A0A9P5ZDA3</accession>
<feature type="compositionally biased region" description="Polar residues" evidence="1">
    <location>
        <begin position="473"/>
        <end position="490"/>
    </location>
</feature>
<name>A0A9P5ZDA3_9AGAR</name>
<evidence type="ECO:0000313" key="4">
    <source>
        <dbReference type="Proteomes" id="UP000807469"/>
    </source>
</evidence>
<feature type="region of interest" description="Disordered" evidence="1">
    <location>
        <begin position="630"/>
        <end position="714"/>
    </location>
</feature>
<comment type="caution">
    <text evidence="3">The sequence shown here is derived from an EMBL/GenBank/DDBJ whole genome shotgun (WGS) entry which is preliminary data.</text>
</comment>
<protein>
    <recommendedName>
        <fullName evidence="2">STB6-like N-terminal domain-containing protein</fullName>
    </recommendedName>
</protein>
<reference evidence="3" key="1">
    <citation type="submission" date="2020-11" db="EMBL/GenBank/DDBJ databases">
        <authorList>
            <consortium name="DOE Joint Genome Institute"/>
            <person name="Ahrendt S."/>
            <person name="Riley R."/>
            <person name="Andreopoulos W."/>
            <person name="Labutti K."/>
            <person name="Pangilinan J."/>
            <person name="Ruiz-Duenas F.J."/>
            <person name="Barrasa J.M."/>
            <person name="Sanchez-Garcia M."/>
            <person name="Camarero S."/>
            <person name="Miyauchi S."/>
            <person name="Serrano A."/>
            <person name="Linde D."/>
            <person name="Babiker R."/>
            <person name="Drula E."/>
            <person name="Ayuso-Fernandez I."/>
            <person name="Pacheco R."/>
            <person name="Padilla G."/>
            <person name="Ferreira P."/>
            <person name="Barriuso J."/>
            <person name="Kellner H."/>
            <person name="Castanera R."/>
            <person name="Alfaro M."/>
            <person name="Ramirez L."/>
            <person name="Pisabarro A.G."/>
            <person name="Kuo A."/>
            <person name="Tritt A."/>
            <person name="Lipzen A."/>
            <person name="He G."/>
            <person name="Yan M."/>
            <person name="Ng V."/>
            <person name="Cullen D."/>
            <person name="Martin F."/>
            <person name="Rosso M.-N."/>
            <person name="Henrissat B."/>
            <person name="Hibbett D."/>
            <person name="Martinez A.T."/>
            <person name="Grigoriev I.V."/>
        </authorList>
    </citation>
    <scope>NUCLEOTIDE SEQUENCE</scope>
    <source>
        <strain evidence="3">CIRM-BRFM 674</strain>
    </source>
</reference>
<dbReference type="PANTHER" id="PTHR31011">
    <property type="entry name" value="PROTEIN STB2-RELATED"/>
    <property type="match status" value="1"/>
</dbReference>
<evidence type="ECO:0000259" key="2">
    <source>
        <dbReference type="Pfam" id="PF25995"/>
    </source>
</evidence>
<feature type="compositionally biased region" description="Basic and acidic residues" evidence="1">
    <location>
        <begin position="746"/>
        <end position="756"/>
    </location>
</feature>
<feature type="compositionally biased region" description="Polar residues" evidence="1">
    <location>
        <begin position="758"/>
        <end position="775"/>
    </location>
</feature>
<gene>
    <name evidence="3" type="ORF">BDN70DRAFT_910221</name>
</gene>
<dbReference type="Proteomes" id="UP000807469">
    <property type="component" value="Unassembled WGS sequence"/>
</dbReference>
<sequence>MALLLLPPTHRAPPPRFSTAGRAITLPCYQLYAVERWVAARDRHPLLLVYTGLSDHTVVLDAYAPHDQHAWDDVLAALRAHGAKPRQTPHGTLMLTSLAHFRSDYTIVHIPSGNYLAAQDQLYANIDLLRTGCSGRSALTLEDPSDSTKDRFIAAYHLPENTLLPNPASADHLPLPTKSSPQIPHLRSHNQSTAALTSRKPRDRILLGKTKDRTTFIASVLELVKLVQAALAVFGLFPSDITIDGLLCDYTVQGIEKWVAHIGSPCVGLESTDRVADPSFVAALLSLVLATRNRLAYLGYSFVLPRDPFLYPHAFSLGLAAYLQATAPPSVGTNPASLAPQVHHHHQLFSSPHGGSIHVSTPFIPPAPAPTSILSAAAASAAAAIAGAPAPLPVGAVLTRDIIDAVAALHDQKIRTESRRVRRVLKNKLAPGGGVDSDGAEATAIPDRDRDYSRKHTLSLSMSLSGGEEPAPNTLSSSPSGPAQGGKSQQLLSGIASGLRGGSAALANVGVNVGGGGGGAATGDGSGDPGTLFAPTSDLAAFVRCVAGSGTGPSIPSSRGSGKGHRKSRESADFGLGGGAAVASAAIGYAYAHMHEKDVVGASVRALWSGRVSDLVRMREEVDAMQESSILGVGDLRGGREKGKDRDKDKEREKEKRRRRGPSPAGVASDGDESYGATGAARSYDGRSTEEESDMTHASQAGGSQSFGGMWSGRVRGKIGTWTGLGRRKHYSVDLGMTSSAGASQHGKDKEREKESTPPFQSEAQPSSSQTLLGEQQQQQQERLPGRPTPGRLITGSILSRRTSGTTSRRASASRAQSPTLPPMVFSTDMDRDVDDDDLLSSGQASPLSDYRPSPFNMPLNAHDPNASIASSNTNLTALGPLLGAAHKRPWGRRLVQSARVASWADPVSARSGGEEGDEDSFLPRKSRDDEADEDDEDGRRVARSVGSDEDGEDESDVSRLGAGLAGTRKRRREKTRFHSLLSVVDGAGVRAEEPLESSEYDDDEEAYFDNDRDAGYLTEDEDGVLHRRKGVVGVDLRRRRSFHDLDTYRGVEVLSPERMAMDVEICGELLTMRRREEHLQNVLACVQILSASLSQTNTSLRAHYESHAAATTEIERRASVLAELDTEHVQADKIFQATNTLRYESEQFNADDLWQAARPPRRTVFALRDKVLGTGGRRLRAGVHGAHGPYNRIQWALDGRARHVDHLGRTESEAEEEHALERLGVYLDRHAEAAEEAEDEEGDVVEHPGIKPMWLLRFFTSWGARWSAVATSAPVNVDPPKEAVAVPERVSRSATH</sequence>
<feature type="compositionally biased region" description="Low complexity" evidence="1">
    <location>
        <begin position="800"/>
        <end position="816"/>
    </location>
</feature>
<evidence type="ECO:0000256" key="1">
    <source>
        <dbReference type="SAM" id="MobiDB-lite"/>
    </source>
</evidence>
<dbReference type="PANTHER" id="PTHR31011:SF2">
    <property type="entry name" value="PROTEIN STB2-RELATED"/>
    <property type="match status" value="1"/>
</dbReference>
<keyword evidence="4" id="KW-1185">Reference proteome</keyword>
<feature type="region of interest" description="Disordered" evidence="1">
    <location>
        <begin position="902"/>
        <end position="969"/>
    </location>
</feature>